<organism evidence="15 16">
    <name type="scientific">Candidatus Colwellbacteria bacterium RIFCSPHIGHO2_02_FULL_43_15</name>
    <dbReference type="NCBI Taxonomy" id="1797686"/>
    <lineage>
        <taxon>Bacteria</taxon>
        <taxon>Candidatus Colwelliibacteriota</taxon>
    </lineage>
</organism>
<evidence type="ECO:0000256" key="12">
    <source>
        <dbReference type="RuleBase" id="RU363038"/>
    </source>
</evidence>
<dbReference type="SUPFAM" id="SSF47323">
    <property type="entry name" value="Anticodon-binding domain of a subclass of class I aminoacyl-tRNA synthetases"/>
    <property type="match status" value="1"/>
</dbReference>
<evidence type="ECO:0000313" key="15">
    <source>
        <dbReference type="EMBL" id="OGY57711.1"/>
    </source>
</evidence>
<evidence type="ECO:0000256" key="11">
    <source>
        <dbReference type="HAMAP-Rule" id="MF_00123"/>
    </source>
</evidence>
<dbReference type="SUPFAM" id="SSF52374">
    <property type="entry name" value="Nucleotidylyl transferase"/>
    <property type="match status" value="1"/>
</dbReference>
<name>A0A1G1YZA0_9BACT</name>
<comment type="subcellular location">
    <subcellularLocation>
        <location evidence="1 11">Cytoplasm</location>
    </subcellularLocation>
</comment>
<dbReference type="InterPro" id="IPR009080">
    <property type="entry name" value="tRNAsynth_Ia_anticodon-bd"/>
</dbReference>
<gene>
    <name evidence="11" type="primary">argS</name>
    <name evidence="15" type="ORF">A3D47_01095</name>
</gene>
<dbReference type="InterPro" id="IPR001412">
    <property type="entry name" value="aa-tRNA-synth_I_CS"/>
</dbReference>
<dbReference type="Gene3D" id="3.30.1360.70">
    <property type="entry name" value="Arginyl tRNA synthetase N-terminal domain"/>
    <property type="match status" value="1"/>
</dbReference>
<evidence type="ECO:0000259" key="13">
    <source>
        <dbReference type="SMART" id="SM00836"/>
    </source>
</evidence>
<dbReference type="InterPro" id="IPR036695">
    <property type="entry name" value="Arg-tRNA-synth_N_sf"/>
</dbReference>
<protein>
    <recommendedName>
        <fullName evidence="11">Arginine--tRNA ligase</fullName>
        <ecNumber evidence="11">6.1.1.19</ecNumber>
    </recommendedName>
    <alternativeName>
        <fullName evidence="11">Arginyl-tRNA synthetase</fullName>
        <shortName evidence="11">ArgRS</shortName>
    </alternativeName>
</protein>
<keyword evidence="6 11" id="KW-0547">Nucleotide-binding</keyword>
<keyword evidence="9 11" id="KW-0030">Aminoacyl-tRNA synthetase</keyword>
<accession>A0A1G1YZA0</accession>
<dbReference type="HAMAP" id="MF_00123">
    <property type="entry name" value="Arg_tRNA_synth"/>
    <property type="match status" value="1"/>
</dbReference>
<dbReference type="AlphaFoldDB" id="A0A1G1YZA0"/>
<evidence type="ECO:0000259" key="14">
    <source>
        <dbReference type="SMART" id="SM01016"/>
    </source>
</evidence>
<dbReference type="InterPro" id="IPR035684">
    <property type="entry name" value="ArgRS_core"/>
</dbReference>
<dbReference type="EMBL" id="MHIU01000024">
    <property type="protein sequence ID" value="OGY57711.1"/>
    <property type="molecule type" value="Genomic_DNA"/>
</dbReference>
<dbReference type="PANTHER" id="PTHR11956">
    <property type="entry name" value="ARGINYL-TRNA SYNTHETASE"/>
    <property type="match status" value="1"/>
</dbReference>
<keyword evidence="5 11" id="KW-0436">Ligase</keyword>
<evidence type="ECO:0000256" key="2">
    <source>
        <dbReference type="ARBA" id="ARBA00005594"/>
    </source>
</evidence>
<dbReference type="Gene3D" id="1.10.730.10">
    <property type="entry name" value="Isoleucyl-tRNA Synthetase, Domain 1"/>
    <property type="match status" value="1"/>
</dbReference>
<evidence type="ECO:0000256" key="3">
    <source>
        <dbReference type="ARBA" id="ARBA00011245"/>
    </source>
</evidence>
<dbReference type="CDD" id="cd07956">
    <property type="entry name" value="Anticodon_Ia_Arg"/>
    <property type="match status" value="1"/>
</dbReference>
<feature type="short sequence motif" description="'HIGH' region" evidence="11">
    <location>
        <begin position="127"/>
        <end position="137"/>
    </location>
</feature>
<feature type="domain" description="DALR anticodon binding" evidence="13">
    <location>
        <begin position="457"/>
        <end position="581"/>
    </location>
</feature>
<comment type="caution">
    <text evidence="15">The sequence shown here is derived from an EMBL/GenBank/DDBJ whole genome shotgun (WGS) entry which is preliminary data.</text>
</comment>
<evidence type="ECO:0000256" key="1">
    <source>
        <dbReference type="ARBA" id="ARBA00004496"/>
    </source>
</evidence>
<sequence length="581" mass="65468">MLLTTLRKLIEEVTGEKNFSLDEPEVKGRGDFSTNVAFALARKTRLAEAQRGGKGISPMAAAEELKNKLSGSKLFEKVEAASPGFVNFYVSKEATAKELQEIVKAGNKWGKAKQPKKDTVIVEYSAPNVAKPMHIGHLRSTIIGDALANLYEFLGYKVVRWNYIGDWGTQFGKLTAAYKLWGNKKKLEASPIETMLELYVRFHEEAKKDPGLEKIGQEEFKKLEEGNKESKKLWEWFRRESLKDFSRLYKVLDVKFDITAGESFYEKALKPLIERLIESGIARESEGALIIPLDKDGLPLALVRKSDGATLYLTRDIANLEYRLSKYKPSKILYVVANEQALHFSQLFAVARIMELTSAEVEHIKFGMVLGPDGKKLSTREGKTVILDDLINEAIKLARKTVQNKNPKLSSREKDKVASVVGVGAIKYNDLSQNRIGDITFNWEKMLSITGNSAPYLQYTYVRLKSVLRKGKVVKPAFAKALPAGRQVQQGRHLSDADRRVITKLAQFPEVIRRSAEEYLPNHLANYLYALAQEINHYYETNPILKSEAKVKTVRLNLINAVAVTLKNGLNLLGIKTLERM</sequence>
<dbReference type="InterPro" id="IPR001278">
    <property type="entry name" value="Arg-tRNA-ligase"/>
</dbReference>
<dbReference type="GO" id="GO:0005737">
    <property type="term" value="C:cytoplasm"/>
    <property type="evidence" value="ECO:0007669"/>
    <property type="project" value="UniProtKB-SubCell"/>
</dbReference>
<evidence type="ECO:0000256" key="8">
    <source>
        <dbReference type="ARBA" id="ARBA00022917"/>
    </source>
</evidence>
<dbReference type="GO" id="GO:0004814">
    <property type="term" value="F:arginine-tRNA ligase activity"/>
    <property type="evidence" value="ECO:0007669"/>
    <property type="project" value="UniProtKB-UniRule"/>
</dbReference>
<dbReference type="PRINTS" id="PR01038">
    <property type="entry name" value="TRNASYNTHARG"/>
</dbReference>
<evidence type="ECO:0000256" key="4">
    <source>
        <dbReference type="ARBA" id="ARBA00022490"/>
    </source>
</evidence>
<evidence type="ECO:0000256" key="9">
    <source>
        <dbReference type="ARBA" id="ARBA00023146"/>
    </source>
</evidence>
<keyword evidence="7 11" id="KW-0067">ATP-binding</keyword>
<dbReference type="GO" id="GO:0006420">
    <property type="term" value="P:arginyl-tRNA aminoacylation"/>
    <property type="evidence" value="ECO:0007669"/>
    <property type="project" value="UniProtKB-UniRule"/>
</dbReference>
<dbReference type="Gene3D" id="3.40.50.620">
    <property type="entry name" value="HUPs"/>
    <property type="match status" value="1"/>
</dbReference>
<dbReference type="Proteomes" id="UP000178651">
    <property type="component" value="Unassembled WGS sequence"/>
</dbReference>
<dbReference type="InterPro" id="IPR014729">
    <property type="entry name" value="Rossmann-like_a/b/a_fold"/>
</dbReference>
<dbReference type="InterPro" id="IPR008909">
    <property type="entry name" value="DALR_anticod-bd"/>
</dbReference>
<feature type="domain" description="Arginyl tRNA synthetase N-terminal" evidence="14">
    <location>
        <begin position="4"/>
        <end position="90"/>
    </location>
</feature>
<dbReference type="CDD" id="cd00671">
    <property type="entry name" value="ArgRS_core"/>
    <property type="match status" value="1"/>
</dbReference>
<dbReference type="Pfam" id="PF03485">
    <property type="entry name" value="Arg_tRNA_synt_N"/>
    <property type="match status" value="1"/>
</dbReference>
<keyword evidence="8 11" id="KW-0648">Protein biosynthesis</keyword>
<dbReference type="Pfam" id="PF05746">
    <property type="entry name" value="DALR_1"/>
    <property type="match status" value="1"/>
</dbReference>
<evidence type="ECO:0000256" key="7">
    <source>
        <dbReference type="ARBA" id="ARBA00022840"/>
    </source>
</evidence>
<dbReference type="SMART" id="SM01016">
    <property type="entry name" value="Arg_tRNA_synt_N"/>
    <property type="match status" value="1"/>
</dbReference>
<evidence type="ECO:0000313" key="16">
    <source>
        <dbReference type="Proteomes" id="UP000178651"/>
    </source>
</evidence>
<dbReference type="EC" id="6.1.1.19" evidence="11"/>
<dbReference type="FunFam" id="1.10.730.10:FF:000006">
    <property type="entry name" value="Arginyl-tRNA synthetase 2, mitochondrial"/>
    <property type="match status" value="1"/>
</dbReference>
<dbReference type="FunFam" id="3.40.50.620:FF:000116">
    <property type="entry name" value="Arginine--tRNA ligase"/>
    <property type="match status" value="1"/>
</dbReference>
<evidence type="ECO:0000256" key="5">
    <source>
        <dbReference type="ARBA" id="ARBA00022598"/>
    </source>
</evidence>
<comment type="similarity">
    <text evidence="2 11 12">Belongs to the class-I aminoacyl-tRNA synthetase family.</text>
</comment>
<dbReference type="PROSITE" id="PS00178">
    <property type="entry name" value="AA_TRNA_LIGASE_I"/>
    <property type="match status" value="1"/>
</dbReference>
<dbReference type="InterPro" id="IPR005148">
    <property type="entry name" value="Arg-tRNA-synth_N"/>
</dbReference>
<dbReference type="PANTHER" id="PTHR11956:SF5">
    <property type="entry name" value="ARGININE--TRNA LIGASE, CYTOPLASMIC"/>
    <property type="match status" value="1"/>
</dbReference>
<comment type="subunit">
    <text evidence="3 11">Monomer.</text>
</comment>
<dbReference type="Pfam" id="PF00750">
    <property type="entry name" value="tRNA-synt_1d"/>
    <property type="match status" value="1"/>
</dbReference>
<proteinExistence type="inferred from homology"/>
<evidence type="ECO:0000256" key="6">
    <source>
        <dbReference type="ARBA" id="ARBA00022741"/>
    </source>
</evidence>
<comment type="catalytic activity">
    <reaction evidence="10 11">
        <text>tRNA(Arg) + L-arginine + ATP = L-arginyl-tRNA(Arg) + AMP + diphosphate</text>
        <dbReference type="Rhea" id="RHEA:20301"/>
        <dbReference type="Rhea" id="RHEA-COMP:9658"/>
        <dbReference type="Rhea" id="RHEA-COMP:9673"/>
        <dbReference type="ChEBI" id="CHEBI:30616"/>
        <dbReference type="ChEBI" id="CHEBI:32682"/>
        <dbReference type="ChEBI" id="CHEBI:33019"/>
        <dbReference type="ChEBI" id="CHEBI:78442"/>
        <dbReference type="ChEBI" id="CHEBI:78513"/>
        <dbReference type="ChEBI" id="CHEBI:456215"/>
        <dbReference type="EC" id="6.1.1.19"/>
    </reaction>
</comment>
<dbReference type="SMART" id="SM00836">
    <property type="entry name" value="DALR_1"/>
    <property type="match status" value="1"/>
</dbReference>
<evidence type="ECO:0000256" key="10">
    <source>
        <dbReference type="ARBA" id="ARBA00049339"/>
    </source>
</evidence>
<reference evidence="15 16" key="1">
    <citation type="journal article" date="2016" name="Nat. Commun.">
        <title>Thousands of microbial genomes shed light on interconnected biogeochemical processes in an aquifer system.</title>
        <authorList>
            <person name="Anantharaman K."/>
            <person name="Brown C.T."/>
            <person name="Hug L.A."/>
            <person name="Sharon I."/>
            <person name="Castelle C.J."/>
            <person name="Probst A.J."/>
            <person name="Thomas B.C."/>
            <person name="Singh A."/>
            <person name="Wilkins M.J."/>
            <person name="Karaoz U."/>
            <person name="Brodie E.L."/>
            <person name="Williams K.H."/>
            <person name="Hubbard S.S."/>
            <person name="Banfield J.F."/>
        </authorList>
    </citation>
    <scope>NUCLEOTIDE SEQUENCE [LARGE SCALE GENOMIC DNA]</scope>
</reference>
<dbReference type="SUPFAM" id="SSF55190">
    <property type="entry name" value="Arginyl-tRNA synthetase (ArgRS), N-terminal 'additional' domain"/>
    <property type="match status" value="1"/>
</dbReference>
<dbReference type="GO" id="GO:0005524">
    <property type="term" value="F:ATP binding"/>
    <property type="evidence" value="ECO:0007669"/>
    <property type="project" value="UniProtKB-UniRule"/>
</dbReference>
<dbReference type="NCBIfam" id="TIGR00456">
    <property type="entry name" value="argS"/>
    <property type="match status" value="1"/>
</dbReference>
<keyword evidence="4 11" id="KW-0963">Cytoplasm</keyword>